<dbReference type="InParanoid" id="A0A2J6TPG7"/>
<dbReference type="Pfam" id="PF00106">
    <property type="entry name" value="adh_short"/>
    <property type="match status" value="1"/>
</dbReference>
<dbReference type="GO" id="GO:0016020">
    <property type="term" value="C:membrane"/>
    <property type="evidence" value="ECO:0007669"/>
    <property type="project" value="TreeGrafter"/>
</dbReference>
<dbReference type="PRINTS" id="PR00081">
    <property type="entry name" value="GDHRDH"/>
</dbReference>
<accession>A0A2J6TPG7</accession>
<dbReference type="STRING" id="1095630.A0A2J6TPG7"/>
<dbReference type="GeneID" id="36587492"/>
<dbReference type="SUPFAM" id="SSF51735">
    <property type="entry name" value="NAD(P)-binding Rossmann-fold domains"/>
    <property type="match status" value="1"/>
</dbReference>
<dbReference type="PANTHER" id="PTHR44196:SF1">
    <property type="entry name" value="DEHYDROGENASE_REDUCTASE SDR FAMILY MEMBER 7B"/>
    <property type="match status" value="1"/>
</dbReference>
<comment type="similarity">
    <text evidence="1">Belongs to the short-chain dehydrogenases/reductases (SDR) family.</text>
</comment>
<dbReference type="CDD" id="cd05233">
    <property type="entry name" value="SDR_c"/>
    <property type="match status" value="1"/>
</dbReference>
<protein>
    <submittedName>
        <fullName evidence="3">NAD(P)-binding protein</fullName>
    </submittedName>
</protein>
<dbReference type="Proteomes" id="UP000235371">
    <property type="component" value="Unassembled WGS sequence"/>
</dbReference>
<keyword evidence="2" id="KW-0560">Oxidoreductase</keyword>
<dbReference type="Gene3D" id="3.40.50.720">
    <property type="entry name" value="NAD(P)-binding Rossmann-like Domain"/>
    <property type="match status" value="1"/>
</dbReference>
<evidence type="ECO:0000256" key="1">
    <source>
        <dbReference type="ARBA" id="ARBA00006484"/>
    </source>
</evidence>
<keyword evidence="4" id="KW-1185">Reference proteome</keyword>
<dbReference type="InterPro" id="IPR002347">
    <property type="entry name" value="SDR_fam"/>
</dbReference>
<evidence type="ECO:0000256" key="2">
    <source>
        <dbReference type="ARBA" id="ARBA00023002"/>
    </source>
</evidence>
<sequence length="338" mass="37555">MAFQSFMPFNFVLDQPDLPPPIPNPQVLWENKATLTRRRDTYPFIDPYRFKNNLREKVAVVTLAHRGIGKATAIAFAQAGASVCCIGPTAQSLEPVLREIKEKFNTPTLALTANLVEPNAPSHVVILVEKYLGPIDFLINISGAAYFRSFTREQSIMQDFWPSIEQSLRAPIALTHAVLPSMIARKTGTIISTTSLPAILPFPFASCQGVAQTALLKFHQHLDLETRSKGIFSYAVNPGPIPSYIHDPDKKFSEDPHGGSIEPGWQMQLANKASEMEWASVGLASGTFIALCAEPRARCLSGLYVNAERDLGEVIGEMEHDRSRVERERMYVLKVDEF</sequence>
<dbReference type="InterPro" id="IPR036291">
    <property type="entry name" value="NAD(P)-bd_dom_sf"/>
</dbReference>
<evidence type="ECO:0000313" key="3">
    <source>
        <dbReference type="EMBL" id="PMD64910.1"/>
    </source>
</evidence>
<dbReference type="GO" id="GO:0016491">
    <property type="term" value="F:oxidoreductase activity"/>
    <property type="evidence" value="ECO:0007669"/>
    <property type="project" value="UniProtKB-KW"/>
</dbReference>
<dbReference type="RefSeq" id="XP_024741814.1">
    <property type="nucleotide sequence ID" value="XM_024879415.1"/>
</dbReference>
<dbReference type="PANTHER" id="PTHR44196">
    <property type="entry name" value="DEHYDROGENASE/REDUCTASE SDR FAMILY MEMBER 7B"/>
    <property type="match status" value="1"/>
</dbReference>
<evidence type="ECO:0000313" key="4">
    <source>
        <dbReference type="Proteomes" id="UP000235371"/>
    </source>
</evidence>
<name>A0A2J6TPG7_9HELO</name>
<organism evidence="3 4">
    <name type="scientific">Hyaloscypha bicolor E</name>
    <dbReference type="NCBI Taxonomy" id="1095630"/>
    <lineage>
        <taxon>Eukaryota</taxon>
        <taxon>Fungi</taxon>
        <taxon>Dikarya</taxon>
        <taxon>Ascomycota</taxon>
        <taxon>Pezizomycotina</taxon>
        <taxon>Leotiomycetes</taxon>
        <taxon>Helotiales</taxon>
        <taxon>Hyaloscyphaceae</taxon>
        <taxon>Hyaloscypha</taxon>
        <taxon>Hyaloscypha bicolor</taxon>
    </lineage>
</organism>
<dbReference type="EMBL" id="KZ613747">
    <property type="protein sequence ID" value="PMD64910.1"/>
    <property type="molecule type" value="Genomic_DNA"/>
</dbReference>
<dbReference type="AlphaFoldDB" id="A0A2J6TPG7"/>
<dbReference type="OrthoDB" id="1933717at2759"/>
<proteinExistence type="inferred from homology"/>
<reference evidence="3 4" key="1">
    <citation type="submission" date="2016-04" db="EMBL/GenBank/DDBJ databases">
        <title>A degradative enzymes factory behind the ericoid mycorrhizal symbiosis.</title>
        <authorList>
            <consortium name="DOE Joint Genome Institute"/>
            <person name="Martino E."/>
            <person name="Morin E."/>
            <person name="Grelet G."/>
            <person name="Kuo A."/>
            <person name="Kohler A."/>
            <person name="Daghino S."/>
            <person name="Barry K."/>
            <person name="Choi C."/>
            <person name="Cichocki N."/>
            <person name="Clum A."/>
            <person name="Copeland A."/>
            <person name="Hainaut M."/>
            <person name="Haridas S."/>
            <person name="Labutti K."/>
            <person name="Lindquist E."/>
            <person name="Lipzen A."/>
            <person name="Khouja H.-R."/>
            <person name="Murat C."/>
            <person name="Ohm R."/>
            <person name="Olson A."/>
            <person name="Spatafora J."/>
            <person name="Veneault-Fourrey C."/>
            <person name="Henrissat B."/>
            <person name="Grigoriev I."/>
            <person name="Martin F."/>
            <person name="Perotto S."/>
        </authorList>
    </citation>
    <scope>NUCLEOTIDE SEQUENCE [LARGE SCALE GENOMIC DNA]</scope>
    <source>
        <strain evidence="3 4">E</strain>
    </source>
</reference>
<gene>
    <name evidence="3" type="ORF">K444DRAFT_608590</name>
</gene>